<evidence type="ECO:0000313" key="3">
    <source>
        <dbReference type="Proteomes" id="UP001337305"/>
    </source>
</evidence>
<dbReference type="Pfam" id="PF08818">
    <property type="entry name" value="DUF1801"/>
    <property type="match status" value="1"/>
</dbReference>
<evidence type="ECO:0000259" key="1">
    <source>
        <dbReference type="Pfam" id="PF08818"/>
    </source>
</evidence>
<gene>
    <name evidence="2" type="ORF">N1F79_14990</name>
</gene>
<feature type="domain" description="YdhG-like" evidence="1">
    <location>
        <begin position="24"/>
        <end position="129"/>
    </location>
</feature>
<sequence>MKKIEVKINPKVESVFNNYPDSVRKKMNSLRELIIETANKTEGITNLEETLKWGEPSYLTKKGSTIRIDWKSKNPNQYAMYFQCTSRLVSTFRTVYKNTLDFEGKRAIILQLKEDLPKEALKNCIATALTYHKVKHLPLLGM</sequence>
<reference evidence="2 3" key="1">
    <citation type="submission" date="2022-09" db="EMBL/GenBank/DDBJ databases">
        <title>Genome sequencing of Flavivirga sp. MEBiC05379.</title>
        <authorList>
            <person name="Oh H.-M."/>
            <person name="Kwon K.K."/>
            <person name="Park M.J."/>
            <person name="Yang S.-H."/>
        </authorList>
    </citation>
    <scope>NUCLEOTIDE SEQUENCE [LARGE SCALE GENOMIC DNA]</scope>
    <source>
        <strain evidence="2 3">MEBiC05379</strain>
    </source>
</reference>
<dbReference type="SUPFAM" id="SSF159888">
    <property type="entry name" value="YdhG-like"/>
    <property type="match status" value="1"/>
</dbReference>
<keyword evidence="3" id="KW-1185">Reference proteome</keyword>
<protein>
    <submittedName>
        <fullName evidence="2">DUF1801 domain-containing protein</fullName>
    </submittedName>
</protein>
<proteinExistence type="predicted"/>
<dbReference type="Proteomes" id="UP001337305">
    <property type="component" value="Unassembled WGS sequence"/>
</dbReference>
<accession>A0ABU7XUP0</accession>
<evidence type="ECO:0000313" key="2">
    <source>
        <dbReference type="EMBL" id="MEF3834442.1"/>
    </source>
</evidence>
<name>A0ABU7XUP0_9FLAO</name>
<dbReference type="EMBL" id="JAODOP010000004">
    <property type="protein sequence ID" value="MEF3834442.1"/>
    <property type="molecule type" value="Genomic_DNA"/>
</dbReference>
<dbReference type="Gene3D" id="3.90.1150.200">
    <property type="match status" value="1"/>
</dbReference>
<organism evidence="2 3">
    <name type="scientific">Flavivirga spongiicola</name>
    <dbReference type="NCBI Taxonomy" id="421621"/>
    <lineage>
        <taxon>Bacteria</taxon>
        <taxon>Pseudomonadati</taxon>
        <taxon>Bacteroidota</taxon>
        <taxon>Flavobacteriia</taxon>
        <taxon>Flavobacteriales</taxon>
        <taxon>Flavobacteriaceae</taxon>
        <taxon>Flavivirga</taxon>
    </lineage>
</organism>
<comment type="caution">
    <text evidence="2">The sequence shown here is derived from an EMBL/GenBank/DDBJ whole genome shotgun (WGS) entry which is preliminary data.</text>
</comment>
<dbReference type="InterPro" id="IPR014922">
    <property type="entry name" value="YdhG-like"/>
</dbReference>
<dbReference type="RefSeq" id="WP_303306766.1">
    <property type="nucleotide sequence ID" value="NZ_JAODOP010000004.1"/>
</dbReference>